<protein>
    <submittedName>
        <fullName evidence="11">Putative heparan sulfate 2-O-sulfotransferase 1-like</fullName>
    </submittedName>
</protein>
<keyword evidence="4" id="KW-0812">Transmembrane</keyword>
<keyword evidence="8" id="KW-0472">Membrane</keyword>
<dbReference type="GO" id="GO:0008146">
    <property type="term" value="F:sulfotransferase activity"/>
    <property type="evidence" value="ECO:0007669"/>
    <property type="project" value="InterPro"/>
</dbReference>
<dbReference type="AlphaFoldDB" id="A0A2G8KPA2"/>
<comment type="similarity">
    <text evidence="2">Belongs to the sulfotransferase 3 family.</text>
</comment>
<gene>
    <name evidence="11" type="ORF">BSL78_13297</name>
</gene>
<evidence type="ECO:0000313" key="12">
    <source>
        <dbReference type="Proteomes" id="UP000230750"/>
    </source>
</evidence>
<dbReference type="OrthoDB" id="10019582at2759"/>
<evidence type="ECO:0000256" key="3">
    <source>
        <dbReference type="ARBA" id="ARBA00022679"/>
    </source>
</evidence>
<dbReference type="PANTHER" id="PTHR12129:SF15">
    <property type="entry name" value="URONYL 2-SULFOTRANSFERASE"/>
    <property type="match status" value="1"/>
</dbReference>
<accession>A0A2G8KPA2</accession>
<evidence type="ECO:0000256" key="2">
    <source>
        <dbReference type="ARBA" id="ARBA00010569"/>
    </source>
</evidence>
<comment type="subcellular location">
    <subcellularLocation>
        <location evidence="1">Golgi apparatus membrane</location>
        <topology evidence="1">Single-pass type II membrane protein</topology>
    </subcellularLocation>
</comment>
<evidence type="ECO:0000256" key="10">
    <source>
        <dbReference type="SAM" id="MobiDB-lite"/>
    </source>
</evidence>
<dbReference type="GO" id="GO:0000139">
    <property type="term" value="C:Golgi membrane"/>
    <property type="evidence" value="ECO:0007669"/>
    <property type="project" value="UniProtKB-SubCell"/>
</dbReference>
<dbReference type="InterPro" id="IPR005331">
    <property type="entry name" value="Sulfotransferase"/>
</dbReference>
<comment type="caution">
    <text evidence="11">The sequence shown here is derived from an EMBL/GenBank/DDBJ whole genome shotgun (WGS) entry which is preliminary data.</text>
</comment>
<dbReference type="STRING" id="307972.A0A2G8KPA2"/>
<keyword evidence="9" id="KW-0325">Glycoprotein</keyword>
<evidence type="ECO:0000256" key="7">
    <source>
        <dbReference type="ARBA" id="ARBA00023034"/>
    </source>
</evidence>
<dbReference type="PANTHER" id="PTHR12129">
    <property type="entry name" value="HEPARAN SULFATE 2-O-SULFOTRANSFERASE"/>
    <property type="match status" value="1"/>
</dbReference>
<proteinExistence type="inferred from homology"/>
<dbReference type="SUPFAM" id="SSF52540">
    <property type="entry name" value="P-loop containing nucleoside triphosphate hydrolases"/>
    <property type="match status" value="1"/>
</dbReference>
<dbReference type="EMBL" id="MRZV01000446">
    <property type="protein sequence ID" value="PIK49795.1"/>
    <property type="molecule type" value="Genomic_DNA"/>
</dbReference>
<dbReference type="Proteomes" id="UP000230750">
    <property type="component" value="Unassembled WGS sequence"/>
</dbReference>
<keyword evidence="3 11" id="KW-0808">Transferase</keyword>
<dbReference type="InterPro" id="IPR027417">
    <property type="entry name" value="P-loop_NTPase"/>
</dbReference>
<keyword evidence="5" id="KW-0735">Signal-anchor</keyword>
<evidence type="ECO:0000256" key="5">
    <source>
        <dbReference type="ARBA" id="ARBA00022968"/>
    </source>
</evidence>
<evidence type="ECO:0000256" key="6">
    <source>
        <dbReference type="ARBA" id="ARBA00022989"/>
    </source>
</evidence>
<evidence type="ECO:0000256" key="8">
    <source>
        <dbReference type="ARBA" id="ARBA00023136"/>
    </source>
</evidence>
<name>A0A2G8KPA2_STIJA</name>
<evidence type="ECO:0000256" key="9">
    <source>
        <dbReference type="ARBA" id="ARBA00023180"/>
    </source>
</evidence>
<keyword evidence="6" id="KW-1133">Transmembrane helix</keyword>
<evidence type="ECO:0000256" key="4">
    <source>
        <dbReference type="ARBA" id="ARBA00022692"/>
    </source>
</evidence>
<evidence type="ECO:0000313" key="11">
    <source>
        <dbReference type="EMBL" id="PIK49795.1"/>
    </source>
</evidence>
<dbReference type="Pfam" id="PF03567">
    <property type="entry name" value="Sulfotransfer_2"/>
    <property type="match status" value="1"/>
</dbReference>
<organism evidence="11 12">
    <name type="scientific">Stichopus japonicus</name>
    <name type="common">Sea cucumber</name>
    <dbReference type="NCBI Taxonomy" id="307972"/>
    <lineage>
        <taxon>Eukaryota</taxon>
        <taxon>Metazoa</taxon>
        <taxon>Echinodermata</taxon>
        <taxon>Eleutherozoa</taxon>
        <taxon>Echinozoa</taxon>
        <taxon>Holothuroidea</taxon>
        <taxon>Aspidochirotacea</taxon>
        <taxon>Aspidochirotida</taxon>
        <taxon>Stichopodidae</taxon>
        <taxon>Apostichopus</taxon>
    </lineage>
</organism>
<evidence type="ECO:0000256" key="1">
    <source>
        <dbReference type="ARBA" id="ARBA00004323"/>
    </source>
</evidence>
<keyword evidence="7" id="KW-0333">Golgi apparatus</keyword>
<keyword evidence="12" id="KW-1185">Reference proteome</keyword>
<reference evidence="11 12" key="1">
    <citation type="journal article" date="2017" name="PLoS Biol.">
        <title>The sea cucumber genome provides insights into morphological evolution and visceral regeneration.</title>
        <authorList>
            <person name="Zhang X."/>
            <person name="Sun L."/>
            <person name="Yuan J."/>
            <person name="Sun Y."/>
            <person name="Gao Y."/>
            <person name="Zhang L."/>
            <person name="Li S."/>
            <person name="Dai H."/>
            <person name="Hamel J.F."/>
            <person name="Liu C."/>
            <person name="Yu Y."/>
            <person name="Liu S."/>
            <person name="Lin W."/>
            <person name="Guo K."/>
            <person name="Jin S."/>
            <person name="Xu P."/>
            <person name="Storey K.B."/>
            <person name="Huan P."/>
            <person name="Zhang T."/>
            <person name="Zhou Y."/>
            <person name="Zhang J."/>
            <person name="Lin C."/>
            <person name="Li X."/>
            <person name="Xing L."/>
            <person name="Huo D."/>
            <person name="Sun M."/>
            <person name="Wang L."/>
            <person name="Mercier A."/>
            <person name="Li F."/>
            <person name="Yang H."/>
            <person name="Xiang J."/>
        </authorList>
    </citation>
    <scope>NUCLEOTIDE SEQUENCE [LARGE SCALE GENOMIC DNA]</scope>
    <source>
        <strain evidence="11">Shaxun</strain>
        <tissue evidence="11">Muscle</tissue>
    </source>
</reference>
<sequence>MEERGFPELEINETLQNQDRKQDGVDKPTCDDIKSPNDRFVIFNVLPKSGSRTLYSLALNVGKRHGVDVQNTMALTNETKSEKIGRLLEDHSAATFVYSHLHYVDFNSTEKNVVYISIVRDPIERLVSLYYYKRYGDSTEPGLFREKMDRLNLSRDTFDECVKRNGDCINSNLLEKTISHFCGIDSDKSSATGKYCATEAKRNVRNKYLVVGVMEDYDGFIKVLERLLPDVFQGATDFYNTFKTQHYFQVMKTKNKLALRRESLVSLGNAWQRNMSFMNM</sequence>
<dbReference type="InterPro" id="IPR007734">
    <property type="entry name" value="Heparan_SO4_2-O-STrfase"/>
</dbReference>
<dbReference type="Gene3D" id="3.40.50.300">
    <property type="entry name" value="P-loop containing nucleotide triphosphate hydrolases"/>
    <property type="match status" value="1"/>
</dbReference>
<feature type="region of interest" description="Disordered" evidence="10">
    <location>
        <begin position="1"/>
        <end position="30"/>
    </location>
</feature>
<feature type="compositionally biased region" description="Basic and acidic residues" evidence="10">
    <location>
        <begin position="18"/>
        <end position="30"/>
    </location>
</feature>